<sequence>MPGQPLAGGDVHAAPTQDKPVMEWRDHVLPSDCLLNGRQMSALAGVDLDDGRDTDIKNTDGTVAHNCSYYSAAGGVLSFTASIKVQSPATGVITEQLLAGIGEPGATVVPGLGLRMIIEPLTRPGDFPVMRIATDKYLVNVVLVVGNIPGPPDVASWTRAASEMLAALPA</sequence>
<reference evidence="1 2" key="1">
    <citation type="submission" date="2017-04" db="EMBL/GenBank/DDBJ databases">
        <title>Whole Genome Sequence of 1,4-Dioxane Degrading Bacterium Mycobacterium dioxanotrophicus PH-06.</title>
        <authorList>
            <person name="He Y."/>
        </authorList>
    </citation>
    <scope>NUCLEOTIDE SEQUENCE [LARGE SCALE GENOMIC DNA]</scope>
    <source>
        <strain evidence="1 2">PH-06</strain>
    </source>
</reference>
<proteinExistence type="predicted"/>
<protein>
    <recommendedName>
        <fullName evidence="3">DUF5642 domain-containing protein</fullName>
    </recommendedName>
</protein>
<name>A0A1Y0C7Y8_9MYCO</name>
<dbReference type="RefSeq" id="WP_087078579.1">
    <property type="nucleotide sequence ID" value="NZ_CP020809.1"/>
</dbReference>
<evidence type="ECO:0008006" key="3">
    <source>
        <dbReference type="Google" id="ProtNLM"/>
    </source>
</evidence>
<dbReference type="OrthoDB" id="4551782at2"/>
<keyword evidence="2" id="KW-1185">Reference proteome</keyword>
<gene>
    <name evidence="1" type="ORF">BTO20_23875</name>
</gene>
<evidence type="ECO:0000313" key="2">
    <source>
        <dbReference type="Proteomes" id="UP000195331"/>
    </source>
</evidence>
<organism evidence="1 2">
    <name type="scientific">Mycobacterium dioxanotrophicus</name>
    <dbReference type="NCBI Taxonomy" id="482462"/>
    <lineage>
        <taxon>Bacteria</taxon>
        <taxon>Bacillati</taxon>
        <taxon>Actinomycetota</taxon>
        <taxon>Actinomycetes</taxon>
        <taxon>Mycobacteriales</taxon>
        <taxon>Mycobacteriaceae</taxon>
        <taxon>Mycobacterium</taxon>
    </lineage>
</organism>
<dbReference type="AlphaFoldDB" id="A0A1Y0C7Y8"/>
<evidence type="ECO:0000313" key="1">
    <source>
        <dbReference type="EMBL" id="ART71176.1"/>
    </source>
</evidence>
<dbReference type="KEGG" id="mdx:BTO20_23875"/>
<dbReference type="Proteomes" id="UP000195331">
    <property type="component" value="Chromosome"/>
</dbReference>
<dbReference type="EMBL" id="CP020809">
    <property type="protein sequence ID" value="ART71176.1"/>
    <property type="molecule type" value="Genomic_DNA"/>
</dbReference>
<accession>A0A1Y0C7Y8</accession>